<reference evidence="1" key="1">
    <citation type="submission" date="2021-06" db="EMBL/GenBank/DDBJ databases">
        <authorList>
            <person name="Kallberg Y."/>
            <person name="Tangrot J."/>
            <person name="Rosling A."/>
        </authorList>
    </citation>
    <scope>NUCLEOTIDE SEQUENCE</scope>
    <source>
        <strain evidence="1">IN212</strain>
    </source>
</reference>
<accession>A0A9N9PD82</accession>
<protein>
    <submittedName>
        <fullName evidence="1">9771_t:CDS:1</fullName>
    </submittedName>
</protein>
<dbReference type="Proteomes" id="UP000789396">
    <property type="component" value="Unassembled WGS sequence"/>
</dbReference>
<dbReference type="AlphaFoldDB" id="A0A9N9PD82"/>
<keyword evidence="2" id="KW-1185">Reference proteome</keyword>
<name>A0A9N9PD82_9GLOM</name>
<evidence type="ECO:0000313" key="2">
    <source>
        <dbReference type="Proteomes" id="UP000789396"/>
    </source>
</evidence>
<comment type="caution">
    <text evidence="1">The sequence shown here is derived from an EMBL/GenBank/DDBJ whole genome shotgun (WGS) entry which is preliminary data.</text>
</comment>
<dbReference type="EMBL" id="CAJVPZ010084270">
    <property type="protein sequence ID" value="CAG8810569.1"/>
    <property type="molecule type" value="Genomic_DNA"/>
</dbReference>
<feature type="non-terminal residue" evidence="1">
    <location>
        <position position="1"/>
    </location>
</feature>
<proteinExistence type="predicted"/>
<organism evidence="1 2">
    <name type="scientific">Racocetra fulgida</name>
    <dbReference type="NCBI Taxonomy" id="60492"/>
    <lineage>
        <taxon>Eukaryota</taxon>
        <taxon>Fungi</taxon>
        <taxon>Fungi incertae sedis</taxon>
        <taxon>Mucoromycota</taxon>
        <taxon>Glomeromycotina</taxon>
        <taxon>Glomeromycetes</taxon>
        <taxon>Diversisporales</taxon>
        <taxon>Gigasporaceae</taxon>
        <taxon>Racocetra</taxon>
    </lineage>
</organism>
<gene>
    <name evidence="1" type="ORF">RFULGI_LOCUS18709</name>
</gene>
<feature type="non-terminal residue" evidence="1">
    <location>
        <position position="39"/>
    </location>
</feature>
<evidence type="ECO:0000313" key="1">
    <source>
        <dbReference type="EMBL" id="CAG8810569.1"/>
    </source>
</evidence>
<sequence>YGSKEIFKLDSYHQITRQLIRRLIKIDELYVLEAERYLN</sequence>